<proteinExistence type="predicted"/>
<dbReference type="EMBL" id="JACOIH010000013">
    <property type="protein sequence ID" value="MBC3939051.1"/>
    <property type="molecule type" value="Genomic_DNA"/>
</dbReference>
<sequence>MSPLDIFPAISRAELSAHQTQSFSIAKKAGAKVKAPAKKAEKSILFEGELVHGFLRVSGLVVFIIIELHNLSRHFLKFFTAVRPIGTQKRPRRTAPGPLGCGVSRD</sequence>
<accession>A0ABR7AFB9</accession>
<gene>
    <name evidence="1" type="ORF">H8R05_09035</name>
</gene>
<organism evidence="1 2">
    <name type="scientific">Anaerotruncus massiliensis</name>
    <name type="common">ex Togo et al. 2019</name>
    <dbReference type="NCBI Taxonomy" id="1673720"/>
    <lineage>
        <taxon>Bacteria</taxon>
        <taxon>Bacillati</taxon>
        <taxon>Bacillota</taxon>
        <taxon>Clostridia</taxon>
        <taxon>Eubacteriales</taxon>
        <taxon>Oscillospiraceae</taxon>
        <taxon>Anaerotruncus</taxon>
    </lineage>
</organism>
<evidence type="ECO:0000313" key="1">
    <source>
        <dbReference type="EMBL" id="MBC3939051.1"/>
    </source>
</evidence>
<reference evidence="1 2" key="1">
    <citation type="submission" date="2020-08" db="EMBL/GenBank/DDBJ databases">
        <authorList>
            <person name="Liu C."/>
            <person name="Sun Q."/>
        </authorList>
    </citation>
    <scope>NUCLEOTIDE SEQUENCE [LARGE SCALE GENOMIC DNA]</scope>
    <source>
        <strain evidence="1 2">22A2-44</strain>
    </source>
</reference>
<keyword evidence="2" id="KW-1185">Reference proteome</keyword>
<dbReference type="Proteomes" id="UP000602181">
    <property type="component" value="Unassembled WGS sequence"/>
</dbReference>
<protein>
    <submittedName>
        <fullName evidence="1">Uncharacterized protein</fullName>
    </submittedName>
</protein>
<comment type="caution">
    <text evidence="1">The sequence shown here is derived from an EMBL/GenBank/DDBJ whole genome shotgun (WGS) entry which is preliminary data.</text>
</comment>
<name>A0ABR7AFB9_9FIRM</name>
<evidence type="ECO:0000313" key="2">
    <source>
        <dbReference type="Proteomes" id="UP000602181"/>
    </source>
</evidence>